<comment type="caution">
    <text evidence="7">The sequence shown here is derived from an EMBL/GenBank/DDBJ whole genome shotgun (WGS) entry which is preliminary data.</text>
</comment>
<evidence type="ECO:0000256" key="2">
    <source>
        <dbReference type="ARBA" id="ARBA00022692"/>
    </source>
</evidence>
<keyword evidence="3 5" id="KW-1133">Transmembrane helix</keyword>
<keyword evidence="2 5" id="KW-0812">Transmembrane</keyword>
<proteinExistence type="inferred from homology"/>
<evidence type="ECO:0000259" key="6">
    <source>
        <dbReference type="PROSITE" id="PS51012"/>
    </source>
</evidence>
<feature type="transmembrane region" description="Helical" evidence="5">
    <location>
        <begin position="101"/>
        <end position="122"/>
    </location>
</feature>
<keyword evidence="4 5" id="KW-0472">Membrane</keyword>
<dbReference type="PANTHER" id="PTHR43229:SF2">
    <property type="entry name" value="NODULATION PROTEIN J"/>
    <property type="match status" value="1"/>
</dbReference>
<name>A0ABU0B2F5_9FIRM</name>
<evidence type="ECO:0000313" key="8">
    <source>
        <dbReference type="Proteomes" id="UP001225644"/>
    </source>
</evidence>
<dbReference type="EMBL" id="JAUSUX010000015">
    <property type="protein sequence ID" value="MDQ0286904.1"/>
    <property type="molecule type" value="Genomic_DNA"/>
</dbReference>
<dbReference type="PRINTS" id="PR00164">
    <property type="entry name" value="ABC2TRNSPORT"/>
</dbReference>
<evidence type="ECO:0000256" key="5">
    <source>
        <dbReference type="RuleBase" id="RU361157"/>
    </source>
</evidence>
<dbReference type="InterPro" id="IPR047817">
    <property type="entry name" value="ABC2_TM_bact-type"/>
</dbReference>
<protein>
    <recommendedName>
        <fullName evidence="5">Transport permease protein</fullName>
    </recommendedName>
</protein>
<dbReference type="Pfam" id="PF01061">
    <property type="entry name" value="ABC2_membrane"/>
    <property type="match status" value="1"/>
</dbReference>
<reference evidence="7 8" key="1">
    <citation type="submission" date="2023-07" db="EMBL/GenBank/DDBJ databases">
        <title>Genomic Encyclopedia of Type Strains, Phase IV (KMG-IV): sequencing the most valuable type-strain genomes for metagenomic binning, comparative biology and taxonomic classification.</title>
        <authorList>
            <person name="Goeker M."/>
        </authorList>
    </citation>
    <scope>NUCLEOTIDE SEQUENCE [LARGE SCALE GENOMIC DNA]</scope>
    <source>
        <strain evidence="7 8">DSM 12396</strain>
    </source>
</reference>
<keyword evidence="5" id="KW-1003">Cell membrane</keyword>
<organism evidence="7 8">
    <name type="scientific">Desulfofundulus luciae</name>
    <dbReference type="NCBI Taxonomy" id="74702"/>
    <lineage>
        <taxon>Bacteria</taxon>
        <taxon>Bacillati</taxon>
        <taxon>Bacillota</taxon>
        <taxon>Clostridia</taxon>
        <taxon>Eubacteriales</taxon>
        <taxon>Peptococcaceae</taxon>
        <taxon>Desulfofundulus</taxon>
    </lineage>
</organism>
<dbReference type="PANTHER" id="PTHR43229">
    <property type="entry name" value="NODULATION PROTEIN J"/>
    <property type="match status" value="1"/>
</dbReference>
<keyword evidence="5" id="KW-0813">Transport</keyword>
<dbReference type="InterPro" id="IPR051784">
    <property type="entry name" value="Nod_factor_ABC_transporter"/>
</dbReference>
<gene>
    <name evidence="7" type="ORF">J2Z49_002021</name>
</gene>
<evidence type="ECO:0000256" key="3">
    <source>
        <dbReference type="ARBA" id="ARBA00022989"/>
    </source>
</evidence>
<evidence type="ECO:0000313" key="7">
    <source>
        <dbReference type="EMBL" id="MDQ0286904.1"/>
    </source>
</evidence>
<comment type="subcellular location">
    <subcellularLocation>
        <location evidence="5">Cell membrane</location>
        <topology evidence="5">Multi-pass membrane protein</topology>
    </subcellularLocation>
    <subcellularLocation>
        <location evidence="1">Membrane</location>
        <topology evidence="1">Multi-pass membrane protein</topology>
    </subcellularLocation>
</comment>
<keyword evidence="8" id="KW-1185">Reference proteome</keyword>
<dbReference type="PROSITE" id="PS51012">
    <property type="entry name" value="ABC_TM2"/>
    <property type="match status" value="1"/>
</dbReference>
<feature type="transmembrane region" description="Helical" evidence="5">
    <location>
        <begin position="31"/>
        <end position="56"/>
    </location>
</feature>
<comment type="similarity">
    <text evidence="5">Belongs to the ABC-2 integral membrane protein family.</text>
</comment>
<feature type="domain" description="ABC transmembrane type-2" evidence="6">
    <location>
        <begin position="1"/>
        <end position="182"/>
    </location>
</feature>
<dbReference type="InterPro" id="IPR013525">
    <property type="entry name" value="ABC2_TM"/>
</dbReference>
<feature type="transmembrane region" description="Helical" evidence="5">
    <location>
        <begin position="161"/>
        <end position="179"/>
    </location>
</feature>
<evidence type="ECO:0000256" key="1">
    <source>
        <dbReference type="ARBA" id="ARBA00004141"/>
    </source>
</evidence>
<feature type="transmembrane region" description="Helical" evidence="5">
    <location>
        <begin position="68"/>
        <end position="94"/>
    </location>
</feature>
<comment type="caution">
    <text evidence="5">Lacks conserved residue(s) required for the propagation of feature annotation.</text>
</comment>
<evidence type="ECO:0000256" key="4">
    <source>
        <dbReference type="ARBA" id="ARBA00023136"/>
    </source>
</evidence>
<dbReference type="InterPro" id="IPR000412">
    <property type="entry name" value="ABC_2_transport"/>
</dbReference>
<sequence>MFTAIFFGLSTIWERDMGILQKFLAMPIPRVALVLGKALAAGVRALSQVTIIFLLASITGIPLHWHPALLSAAAGVVILGAVFFATLSMIIAAIVKTRERFMGIGQLITMPLFFASNALYPISIMPDWLRVVASVNPLSYMVDFLRGALVTGQLTSWQADVGVLLVACTLATAVGTYLYPRVVA</sequence>
<accession>A0ABU0B2F5</accession>
<dbReference type="Proteomes" id="UP001225644">
    <property type="component" value="Unassembled WGS sequence"/>
</dbReference>